<dbReference type="GO" id="GO:0005886">
    <property type="term" value="C:plasma membrane"/>
    <property type="evidence" value="ECO:0007669"/>
    <property type="project" value="UniProtKB-SubCell"/>
</dbReference>
<dbReference type="PANTHER" id="PTHR37937:SF1">
    <property type="entry name" value="CONJUGATIVE TRANSFER: DNA TRANSPORT"/>
    <property type="match status" value="1"/>
</dbReference>
<keyword evidence="4" id="KW-0812">Transmembrane</keyword>
<dbReference type="RefSeq" id="WP_135960566.1">
    <property type="nucleotide sequence ID" value="NZ_CAJSYX010000001.1"/>
</dbReference>
<keyword evidence="6" id="KW-0472">Membrane</keyword>
<dbReference type="AlphaFoldDB" id="A0A4S2BH75"/>
<evidence type="ECO:0000256" key="3">
    <source>
        <dbReference type="ARBA" id="ARBA00022475"/>
    </source>
</evidence>
<evidence type="ECO:0000256" key="1">
    <source>
        <dbReference type="ARBA" id="ARBA00004651"/>
    </source>
</evidence>
<protein>
    <submittedName>
        <fullName evidence="7">Conjugal transfer protein</fullName>
    </submittedName>
</protein>
<evidence type="ECO:0000256" key="4">
    <source>
        <dbReference type="ARBA" id="ARBA00022692"/>
    </source>
</evidence>
<comment type="similarity">
    <text evidence="2">Belongs to the VirD4/TraG family.</text>
</comment>
<gene>
    <name evidence="7" type="ORF">E5351_06720</name>
</gene>
<comment type="caution">
    <text evidence="7">The sequence shown here is derived from an EMBL/GenBank/DDBJ whole genome shotgun (WGS) entry which is preliminary data.</text>
</comment>
<accession>A0A4S2BH75</accession>
<evidence type="ECO:0000256" key="2">
    <source>
        <dbReference type="ARBA" id="ARBA00008806"/>
    </source>
</evidence>
<evidence type="ECO:0000256" key="6">
    <source>
        <dbReference type="ARBA" id="ARBA00023136"/>
    </source>
</evidence>
<dbReference type="Proteomes" id="UP000309117">
    <property type="component" value="Unassembled WGS sequence"/>
</dbReference>
<dbReference type="CDD" id="cd01127">
    <property type="entry name" value="TrwB_TraG_TraD_VirD4"/>
    <property type="match status" value="2"/>
</dbReference>
<evidence type="ECO:0000313" key="7">
    <source>
        <dbReference type="EMBL" id="TGY14018.1"/>
    </source>
</evidence>
<reference evidence="7 8" key="1">
    <citation type="submission" date="2019-04" db="EMBL/GenBank/DDBJ databases">
        <title>Microbes associate with the intestines of laboratory mice.</title>
        <authorList>
            <person name="Navarre W."/>
            <person name="Wong E."/>
            <person name="Huang K."/>
            <person name="Tropini C."/>
            <person name="Ng K."/>
            <person name="Yu B."/>
        </authorList>
    </citation>
    <scope>NUCLEOTIDE SEQUENCE [LARGE SCALE GENOMIC DNA]</scope>
    <source>
        <strain evidence="7 8">NM61_E11</strain>
    </source>
</reference>
<dbReference type="NCBIfam" id="NF045973">
    <property type="entry name" value="conju_CD1115"/>
    <property type="match status" value="1"/>
</dbReference>
<evidence type="ECO:0000256" key="5">
    <source>
        <dbReference type="ARBA" id="ARBA00022989"/>
    </source>
</evidence>
<organism evidence="7 8">
    <name type="scientific">Lactobacillus intestinalis</name>
    <dbReference type="NCBI Taxonomy" id="151781"/>
    <lineage>
        <taxon>Bacteria</taxon>
        <taxon>Bacillati</taxon>
        <taxon>Bacillota</taxon>
        <taxon>Bacilli</taxon>
        <taxon>Lactobacillales</taxon>
        <taxon>Lactobacillaceae</taxon>
        <taxon>Lactobacillus</taxon>
    </lineage>
</organism>
<comment type="subcellular location">
    <subcellularLocation>
        <location evidence="1">Cell membrane</location>
        <topology evidence="1">Multi-pass membrane protein</topology>
    </subcellularLocation>
</comment>
<evidence type="ECO:0000313" key="8">
    <source>
        <dbReference type="Proteomes" id="UP000309117"/>
    </source>
</evidence>
<dbReference type="PANTHER" id="PTHR37937">
    <property type="entry name" value="CONJUGATIVE TRANSFER: DNA TRANSPORT"/>
    <property type="match status" value="1"/>
</dbReference>
<dbReference type="SUPFAM" id="SSF52540">
    <property type="entry name" value="P-loop containing nucleoside triphosphate hydrolases"/>
    <property type="match status" value="1"/>
</dbReference>
<dbReference type="EMBL" id="SRYV01000011">
    <property type="protein sequence ID" value="TGY14018.1"/>
    <property type="molecule type" value="Genomic_DNA"/>
</dbReference>
<dbReference type="InterPro" id="IPR027417">
    <property type="entry name" value="P-loop_NTPase"/>
</dbReference>
<sequence>MNTIGFTNYAQPVKSETPWQENYNQDTTIFGKNVFLPINYHSAQNDNTLVIGTSGTGKTYSFVEPNVLQGNANYVIADAKGDILADVGASLKKMGYQIQVLNLVDLKHSMTYNPILNMKSNLDVINFAHQVMISDVSGNQTTDSRQDPFWNNAAMTVLEALIFFTQEFLPESEQTMSTVVRLFGMLEDSPKNIEQVLVSLGDSDYNYEYEYDDDLTFGDCLFNWAVQEKPDSEAAKMWQQIAGLHSSDRTWGSVLGILGAALSPYRVKEVDRLLSSNQVDFSQLLKPKKAFFILYDDSDPSKNFISNTLYSQLFSFLYHAAFKLEGKTLPVKVRFFLDDFKNILIPHFDDYLATARSRNISICMMLQDESQLKAKFGNNTPSVIGNCSAYLLTGTTDLAMAQTASSRFERSAKMIRLMNEDHFLLDVGGYIVEPVRYDFHNHPHFIDKRFNINNQFNTANDDGDDSCKWPELADILKSLPGIEMNDVELIDSLF</sequence>
<dbReference type="Gene3D" id="3.40.50.300">
    <property type="entry name" value="P-loop containing nucleotide triphosphate hydrolases"/>
    <property type="match status" value="1"/>
</dbReference>
<dbReference type="InterPro" id="IPR051539">
    <property type="entry name" value="T4SS-coupling_protein"/>
</dbReference>
<dbReference type="Pfam" id="PF02534">
    <property type="entry name" value="T4SS-DNA_transf"/>
    <property type="match status" value="1"/>
</dbReference>
<name>A0A4S2BH75_9LACO</name>
<keyword evidence="5" id="KW-1133">Transmembrane helix</keyword>
<dbReference type="InterPro" id="IPR003688">
    <property type="entry name" value="TraG/VirD4"/>
</dbReference>
<proteinExistence type="inferred from homology"/>
<keyword evidence="3" id="KW-1003">Cell membrane</keyword>